<name>A0ABU1P3S3_9BACL</name>
<dbReference type="Pfam" id="PF17280">
    <property type="entry name" value="DUF5345"/>
    <property type="match status" value="1"/>
</dbReference>
<evidence type="ECO:0000256" key="1">
    <source>
        <dbReference type="SAM" id="MobiDB-lite"/>
    </source>
</evidence>
<feature type="compositionally biased region" description="Basic and acidic residues" evidence="1">
    <location>
        <begin position="1"/>
        <end position="15"/>
    </location>
</feature>
<dbReference type="EMBL" id="JAVDSB010000016">
    <property type="protein sequence ID" value="MDR6554397.1"/>
    <property type="molecule type" value="Genomic_DNA"/>
</dbReference>
<dbReference type="Proteomes" id="UP001267290">
    <property type="component" value="Unassembled WGS sequence"/>
</dbReference>
<evidence type="ECO:0000313" key="3">
    <source>
        <dbReference type="EMBL" id="MDR6554397.1"/>
    </source>
</evidence>
<evidence type="ECO:0000256" key="2">
    <source>
        <dbReference type="SAM" id="Phobius"/>
    </source>
</evidence>
<feature type="transmembrane region" description="Helical" evidence="2">
    <location>
        <begin position="109"/>
        <end position="127"/>
    </location>
</feature>
<keyword evidence="4" id="KW-1185">Reference proteome</keyword>
<protein>
    <submittedName>
        <fullName evidence="3">Uncharacterized protein</fullName>
    </submittedName>
</protein>
<dbReference type="RefSeq" id="WP_310501832.1">
    <property type="nucleotide sequence ID" value="NZ_JAVDSB010000016.1"/>
</dbReference>
<keyword evidence="2" id="KW-0812">Transmembrane</keyword>
<proteinExistence type="predicted"/>
<comment type="caution">
    <text evidence="3">The sequence shown here is derived from an EMBL/GenBank/DDBJ whole genome shotgun (WGS) entry which is preliminary data.</text>
</comment>
<evidence type="ECO:0000313" key="4">
    <source>
        <dbReference type="Proteomes" id="UP001267290"/>
    </source>
</evidence>
<accession>A0ABU1P3S3</accession>
<keyword evidence="2" id="KW-1133">Transmembrane helix</keyword>
<reference evidence="3 4" key="1">
    <citation type="submission" date="2023-07" db="EMBL/GenBank/DDBJ databases">
        <title>Sorghum-associated microbial communities from plants grown in Nebraska, USA.</title>
        <authorList>
            <person name="Schachtman D."/>
        </authorList>
    </citation>
    <scope>NUCLEOTIDE SEQUENCE [LARGE SCALE GENOMIC DNA]</scope>
    <source>
        <strain evidence="3 4">CC258</strain>
    </source>
</reference>
<organism evidence="3 4">
    <name type="scientific">Paenibacillus qinlingensis</name>
    <dbReference type="NCBI Taxonomy" id="1837343"/>
    <lineage>
        <taxon>Bacteria</taxon>
        <taxon>Bacillati</taxon>
        <taxon>Bacillota</taxon>
        <taxon>Bacilli</taxon>
        <taxon>Bacillales</taxon>
        <taxon>Paenibacillaceae</taxon>
        <taxon>Paenibacillus</taxon>
    </lineage>
</organism>
<keyword evidence="2" id="KW-0472">Membrane</keyword>
<feature type="transmembrane region" description="Helical" evidence="2">
    <location>
        <begin position="85"/>
        <end position="103"/>
    </location>
</feature>
<gene>
    <name evidence="3" type="ORF">J2736_005626</name>
</gene>
<sequence length="137" mass="15407">MDEESQKRRKREIEASSKGPSKVQDGSAQPQAGQGLDDEDIARQLRDGLEVLDDAIQVPTPRAAWFDQHIAATQSKQKSKLIRDLVILWIGAMFLFYVLYLTVTAQPVAFFSIQAAAIFLPLAWLILRKQVDSHDNN</sequence>
<feature type="region of interest" description="Disordered" evidence="1">
    <location>
        <begin position="1"/>
        <end position="37"/>
    </location>
</feature>
<dbReference type="InterPro" id="IPR035238">
    <property type="entry name" value="DUF5345"/>
</dbReference>